<protein>
    <submittedName>
        <fullName evidence="1">Uncharacterized protein</fullName>
    </submittedName>
</protein>
<dbReference type="Proteomes" id="UP000007963">
    <property type="component" value="Unassembled WGS sequence"/>
</dbReference>
<reference evidence="2" key="1">
    <citation type="submission" date="2005-09" db="EMBL/GenBank/DDBJ databases">
        <title>Annotation of the Aspergillus terreus NIH2624 genome.</title>
        <authorList>
            <person name="Birren B.W."/>
            <person name="Lander E.S."/>
            <person name="Galagan J.E."/>
            <person name="Nusbaum C."/>
            <person name="Devon K."/>
            <person name="Henn M."/>
            <person name="Ma L.-J."/>
            <person name="Jaffe D.B."/>
            <person name="Butler J."/>
            <person name="Alvarez P."/>
            <person name="Gnerre S."/>
            <person name="Grabherr M."/>
            <person name="Kleber M."/>
            <person name="Mauceli E.W."/>
            <person name="Brockman W."/>
            <person name="Rounsley S."/>
            <person name="Young S.K."/>
            <person name="LaButti K."/>
            <person name="Pushparaj V."/>
            <person name="DeCaprio D."/>
            <person name="Crawford M."/>
            <person name="Koehrsen M."/>
            <person name="Engels R."/>
            <person name="Montgomery P."/>
            <person name="Pearson M."/>
            <person name="Howarth C."/>
            <person name="Larson L."/>
            <person name="Luoma S."/>
            <person name="White J."/>
            <person name="Alvarado L."/>
            <person name="Kodira C.D."/>
            <person name="Zeng Q."/>
            <person name="Oleary S."/>
            <person name="Yandava C."/>
            <person name="Denning D.W."/>
            <person name="Nierman W.C."/>
            <person name="Milne T."/>
            <person name="Madden K."/>
        </authorList>
    </citation>
    <scope>NUCLEOTIDE SEQUENCE [LARGE SCALE GENOMIC DNA]</scope>
    <source>
        <strain evidence="2">NIH 2624 / FGSC A1156</strain>
    </source>
</reference>
<evidence type="ECO:0000313" key="2">
    <source>
        <dbReference type="Proteomes" id="UP000007963"/>
    </source>
</evidence>
<dbReference type="VEuPathDB" id="FungiDB:ATEG_05307"/>
<dbReference type="GeneID" id="4320691"/>
<proteinExistence type="predicted"/>
<dbReference type="EMBL" id="CH476600">
    <property type="protein sequence ID" value="EAU34376.1"/>
    <property type="molecule type" value="Genomic_DNA"/>
</dbReference>
<gene>
    <name evidence="1" type="ORF">ATEG_05307</name>
</gene>
<organism evidence="1 2">
    <name type="scientific">Aspergillus terreus (strain NIH 2624 / FGSC A1156)</name>
    <dbReference type="NCBI Taxonomy" id="341663"/>
    <lineage>
        <taxon>Eukaryota</taxon>
        <taxon>Fungi</taxon>
        <taxon>Dikarya</taxon>
        <taxon>Ascomycota</taxon>
        <taxon>Pezizomycotina</taxon>
        <taxon>Eurotiomycetes</taxon>
        <taxon>Eurotiomycetidae</taxon>
        <taxon>Eurotiales</taxon>
        <taxon>Aspergillaceae</taxon>
        <taxon>Aspergillus</taxon>
        <taxon>Aspergillus subgen. Circumdati</taxon>
    </lineage>
</organism>
<dbReference type="AlphaFoldDB" id="Q0CLX7"/>
<dbReference type="RefSeq" id="XP_001214485.1">
    <property type="nucleotide sequence ID" value="XM_001214485.1"/>
</dbReference>
<name>Q0CLX7_ASPTN</name>
<accession>Q0CLX7</accession>
<sequence>MRAALSVTTGGLSGQSHGHGEWNLSLHPPSQSPPPLGKLDVGPTAKRQMLSMYLVLSWIKCHPTWINASLYSLSFTLPFYAGYLQTPTDYYVPRYALPAIGGSPKKEFLCFLQPTGMVAWCQMHGCIAAGTLQAPGQRCMEYAAVGYQGTT</sequence>
<evidence type="ECO:0000313" key="1">
    <source>
        <dbReference type="EMBL" id="EAU34376.1"/>
    </source>
</evidence>
<dbReference type="HOGENOM" id="CLU_1731057_0_0_1"/>